<evidence type="ECO:0000313" key="3">
    <source>
        <dbReference type="Proteomes" id="UP001200557"/>
    </source>
</evidence>
<dbReference type="Proteomes" id="UP001200557">
    <property type="component" value="Unassembled WGS sequence"/>
</dbReference>
<evidence type="ECO:0000313" key="2">
    <source>
        <dbReference type="EMBL" id="MCF2871414.1"/>
    </source>
</evidence>
<proteinExistence type="predicted"/>
<keyword evidence="1" id="KW-0472">Membrane</keyword>
<reference evidence="2 3" key="1">
    <citation type="submission" date="2022-01" db="EMBL/GenBank/DDBJ databases">
        <title>Octadecabacter sp. nov., isolated from a marine alga.</title>
        <authorList>
            <person name="Jin M.S."/>
            <person name="Kim H.M."/>
            <person name="Han D.M."/>
            <person name="Jung J.J."/>
            <person name="Jeon C.O."/>
        </authorList>
    </citation>
    <scope>NUCLEOTIDE SEQUENCE [LARGE SCALE GENOMIC DNA]</scope>
    <source>
        <strain evidence="2 3">G9-8</strain>
    </source>
</reference>
<feature type="transmembrane region" description="Helical" evidence="1">
    <location>
        <begin position="12"/>
        <end position="34"/>
    </location>
</feature>
<gene>
    <name evidence="2" type="ORF">L0664_10105</name>
</gene>
<protein>
    <recommendedName>
        <fullName evidence="4">Lipopolysaccharide export system protein LptC</fullName>
    </recommendedName>
</protein>
<sequence length="196" mass="20872">MFSDDNFYSQLVGFLKITLPLAAIALMSTVFLFARAPSPETTIPYAEIEEIARELGLSGAQFSGVADDGSVIEVTARHTRPDGKILTAEVLSAGIDTVDGTRIDINAGRGEIDNDAQTARLTGLTRLVTSNGYEMETTGITANFTTGRIESEGALEVQAPFGALTAGQLIIETPEGEAGQVMLFQNGVRLIYTPQQ</sequence>
<evidence type="ECO:0008006" key="4">
    <source>
        <dbReference type="Google" id="ProtNLM"/>
    </source>
</evidence>
<comment type="caution">
    <text evidence="2">The sequence shown here is derived from an EMBL/GenBank/DDBJ whole genome shotgun (WGS) entry which is preliminary data.</text>
</comment>
<keyword evidence="1" id="KW-1133">Transmembrane helix</keyword>
<dbReference type="EMBL" id="JAKGAQ010000002">
    <property type="protein sequence ID" value="MCF2871414.1"/>
    <property type="molecule type" value="Genomic_DNA"/>
</dbReference>
<organism evidence="2 3">
    <name type="scientific">Octadecabacter dasysiphoniae</name>
    <dbReference type="NCBI Taxonomy" id="2909341"/>
    <lineage>
        <taxon>Bacteria</taxon>
        <taxon>Pseudomonadati</taxon>
        <taxon>Pseudomonadota</taxon>
        <taxon>Alphaproteobacteria</taxon>
        <taxon>Rhodobacterales</taxon>
        <taxon>Roseobacteraceae</taxon>
        <taxon>Octadecabacter</taxon>
    </lineage>
</organism>
<name>A0ABS9CW09_9RHOB</name>
<dbReference type="RefSeq" id="WP_235225676.1">
    <property type="nucleotide sequence ID" value="NZ_JAKGAQ010000002.1"/>
</dbReference>
<keyword evidence="3" id="KW-1185">Reference proteome</keyword>
<evidence type="ECO:0000256" key="1">
    <source>
        <dbReference type="SAM" id="Phobius"/>
    </source>
</evidence>
<keyword evidence="1" id="KW-0812">Transmembrane</keyword>
<accession>A0ABS9CW09</accession>